<name>A0ABU8MZT1_9PSEU</name>
<protein>
    <submittedName>
        <fullName evidence="1">Uncharacterized protein</fullName>
    </submittedName>
</protein>
<keyword evidence="2" id="KW-1185">Reference proteome</keyword>
<sequence>MDLDDLARHVGEERFQRACAWTVARAPGYGRGPDGGSEHEDDTADVPHELSDLVEGDLDLALALYRVMPCYGNLMYVGHWAPRDEFLARIGILLDDPDPALADPASYWVWCGPFESDEGESASAWHALRADAAGRRLQRLIDISGPVPWPAKAPTLVELAADARWHPALWWVVHSATADYFGRVDAPAAERLLAALGDPPPELDVVALRHRLQFATRHE</sequence>
<organism evidence="1 2">
    <name type="scientific">Actinomycetospora aeridis</name>
    <dbReference type="NCBI Taxonomy" id="3129231"/>
    <lineage>
        <taxon>Bacteria</taxon>
        <taxon>Bacillati</taxon>
        <taxon>Actinomycetota</taxon>
        <taxon>Actinomycetes</taxon>
        <taxon>Pseudonocardiales</taxon>
        <taxon>Pseudonocardiaceae</taxon>
        <taxon>Actinomycetospora</taxon>
    </lineage>
</organism>
<reference evidence="1 2" key="1">
    <citation type="submission" date="2024-03" db="EMBL/GenBank/DDBJ databases">
        <title>Actinomycetospora sp. OC33-EN06, a novel actinomycete isolated from wild orchid (Aerides multiflora).</title>
        <authorList>
            <person name="Suriyachadkun C."/>
        </authorList>
    </citation>
    <scope>NUCLEOTIDE SEQUENCE [LARGE SCALE GENOMIC DNA]</scope>
    <source>
        <strain evidence="1 2">OC33-EN06</strain>
    </source>
</reference>
<proteinExistence type="predicted"/>
<evidence type="ECO:0000313" key="1">
    <source>
        <dbReference type="EMBL" id="MEJ2885633.1"/>
    </source>
</evidence>
<evidence type="ECO:0000313" key="2">
    <source>
        <dbReference type="Proteomes" id="UP001370100"/>
    </source>
</evidence>
<accession>A0ABU8MZT1</accession>
<dbReference type="EMBL" id="JBBEGL010000001">
    <property type="protein sequence ID" value="MEJ2885633.1"/>
    <property type="molecule type" value="Genomic_DNA"/>
</dbReference>
<gene>
    <name evidence="1" type="ORF">WCD41_04165</name>
</gene>
<dbReference type="Proteomes" id="UP001370100">
    <property type="component" value="Unassembled WGS sequence"/>
</dbReference>
<comment type="caution">
    <text evidence="1">The sequence shown here is derived from an EMBL/GenBank/DDBJ whole genome shotgun (WGS) entry which is preliminary data.</text>
</comment>
<dbReference type="RefSeq" id="WP_337712100.1">
    <property type="nucleotide sequence ID" value="NZ_JBBEGL010000001.1"/>
</dbReference>